<proteinExistence type="predicted"/>
<dbReference type="Pfam" id="PF02470">
    <property type="entry name" value="MlaD"/>
    <property type="match status" value="1"/>
</dbReference>
<dbReference type="PANTHER" id="PTHR30462">
    <property type="entry name" value="INTERMEMBRANE TRANSPORT PROTEIN PQIB-RELATED"/>
    <property type="match status" value="1"/>
</dbReference>
<keyword evidence="2" id="KW-1003">Cell membrane</keyword>
<accession>F7ZM53</accession>
<dbReference type="PANTHER" id="PTHR30462:SF0">
    <property type="entry name" value="INTERMEMBRANE TRANSPORT PROTEIN YEBT"/>
    <property type="match status" value="1"/>
</dbReference>
<sequence>MSDAPPVLIEKEQKSILSSLSIVWIIPVLALLTALFVAFQTYNARGPMITVEFENAAGIVPRETEVRFRDVKVGVVEEVMFSEGLSSVVARIRMDKSVAPYVDSTASFWIVRPEFSASGITGLDTVLSGVFVEGSWDSIIGPSNSEFKGLERAPLYHSGTEDLQIALRSLPGGTLSADTPILFRGIEIGRVGPARISPEGNFAIAEAVIYEPHGRLITPSTRFWDASGFSFSIGPAGAEIDFTSVASLLGGGITFDTFVSGGEQVGDGSVFEVFASETDARNSVFNASEVDLLEVRVIFDENISGLTLGAPVELSGLRVGSVENLSGVVDPETYGDSRVRLAVVLGIQPARLGLPEEITPQAALMLLEEQVRNGLRARLASTSILTGGLKIELVQLPDAPPDRVEISEGSIPRMPSAPSEISDASASVEGVFTRINSLPIEEVMISVMGFLQSAENLLSSEDIRAAPEDLRGLLGDIRGVITSQTVQDIPVTLNIALGRLDGILAQIEEQQGVARILASIDAATSAATAVGTSVEGLPELVTELAGVAAEAASLPLKDLTQQVTDVLASADAVVSAPAMQELPASLAGALDELNRTLAELREGGAVDNVNATLLSARNAADAVALSTQDLPDLVDRITQVFDEASATIAGYNKGEVLSRDAQAAMRDISQASNAISALARLLERNPSALIRGR</sequence>
<organism evidence="9 10">
    <name type="scientific">Roseobacter litoralis (strain ATCC 49566 / DSM 6996 / JCM 21268 / NBRC 15278 / OCh 149)</name>
    <dbReference type="NCBI Taxonomy" id="391595"/>
    <lineage>
        <taxon>Bacteria</taxon>
        <taxon>Pseudomonadati</taxon>
        <taxon>Pseudomonadota</taxon>
        <taxon>Alphaproteobacteria</taxon>
        <taxon>Rhodobacterales</taxon>
        <taxon>Roseobacteraceae</taxon>
        <taxon>Roseobacter</taxon>
    </lineage>
</organism>
<dbReference type="HOGENOM" id="CLU_018765_3_0_5"/>
<dbReference type="GO" id="GO:0005886">
    <property type="term" value="C:plasma membrane"/>
    <property type="evidence" value="ECO:0007669"/>
    <property type="project" value="UniProtKB-SubCell"/>
</dbReference>
<dbReference type="RefSeq" id="WP_013984599.1">
    <property type="nucleotide sequence ID" value="NC_015741.1"/>
</dbReference>
<comment type="subcellular location">
    <subcellularLocation>
        <location evidence="1">Cell inner membrane</location>
    </subcellularLocation>
</comment>
<evidence type="ECO:0000256" key="2">
    <source>
        <dbReference type="ARBA" id="ARBA00022475"/>
    </source>
</evidence>
<keyword evidence="9" id="KW-0614">Plasmid</keyword>
<evidence type="ECO:0000259" key="8">
    <source>
        <dbReference type="Pfam" id="PF02470"/>
    </source>
</evidence>
<name>F7ZM53_ROSLO</name>
<protein>
    <submittedName>
        <fullName evidence="9">Paraquat inducible protein B</fullName>
    </submittedName>
</protein>
<dbReference type="EMBL" id="CP002624">
    <property type="protein sequence ID" value="AEI96390.1"/>
    <property type="molecule type" value="Genomic_DNA"/>
</dbReference>
<keyword evidence="6 7" id="KW-0472">Membrane</keyword>
<evidence type="ECO:0000256" key="1">
    <source>
        <dbReference type="ARBA" id="ARBA00004533"/>
    </source>
</evidence>
<dbReference type="KEGG" id="rli:RLO149_p940450"/>
<feature type="transmembrane region" description="Helical" evidence="7">
    <location>
        <begin position="20"/>
        <end position="39"/>
    </location>
</feature>
<evidence type="ECO:0000256" key="5">
    <source>
        <dbReference type="ARBA" id="ARBA00022989"/>
    </source>
</evidence>
<dbReference type="AlphaFoldDB" id="F7ZM53"/>
<dbReference type="InterPro" id="IPR003399">
    <property type="entry name" value="Mce/MlaD"/>
</dbReference>
<keyword evidence="5 7" id="KW-1133">Transmembrane helix</keyword>
<dbReference type="Proteomes" id="UP000001353">
    <property type="component" value="Plasmid pRLO149_94"/>
</dbReference>
<evidence type="ECO:0000313" key="9">
    <source>
        <dbReference type="EMBL" id="AEI96390.1"/>
    </source>
</evidence>
<reference evidence="9 10" key="1">
    <citation type="journal article" date="2011" name="BMC Genomics">
        <title>Comparative genome analysis and genome-guided physiological analysis of Roseobacter litoralis.</title>
        <authorList>
            <person name="Kalhoefer D."/>
            <person name="Thole S."/>
            <person name="Voget S."/>
            <person name="Lehmann R."/>
            <person name="Liesegang H."/>
            <person name="Wollher A."/>
            <person name="Daniel R."/>
            <person name="Simon M."/>
            <person name="Brinkhoff T."/>
        </authorList>
    </citation>
    <scope>NUCLEOTIDE SEQUENCE [LARGE SCALE GENOMIC DNA]</scope>
    <source>
        <strain evidence="10">ATCC 49566 / DSM 6996 / JCM 21268 / NBRC 15278 / OCh 149</strain>
    </source>
</reference>
<evidence type="ECO:0000256" key="6">
    <source>
        <dbReference type="ARBA" id="ARBA00023136"/>
    </source>
</evidence>
<keyword evidence="10" id="KW-1185">Reference proteome</keyword>
<feature type="domain" description="Mce/MlaD" evidence="8">
    <location>
        <begin position="46"/>
        <end position="111"/>
    </location>
</feature>
<gene>
    <name evidence="9" type="ordered locus">RLO149_p940450</name>
</gene>
<evidence type="ECO:0000313" key="10">
    <source>
        <dbReference type="Proteomes" id="UP000001353"/>
    </source>
</evidence>
<evidence type="ECO:0000256" key="7">
    <source>
        <dbReference type="SAM" id="Phobius"/>
    </source>
</evidence>
<dbReference type="InterPro" id="IPR051800">
    <property type="entry name" value="PqiA-PqiB_transport"/>
</dbReference>
<dbReference type="OrthoDB" id="9806984at2"/>
<evidence type="ECO:0000256" key="3">
    <source>
        <dbReference type="ARBA" id="ARBA00022519"/>
    </source>
</evidence>
<keyword evidence="4 7" id="KW-0812">Transmembrane</keyword>
<evidence type="ECO:0000256" key="4">
    <source>
        <dbReference type="ARBA" id="ARBA00022692"/>
    </source>
</evidence>
<geneLocation type="plasmid" evidence="9 10">
    <name>pRLO149_94</name>
</geneLocation>
<keyword evidence="3" id="KW-0997">Cell inner membrane</keyword>